<feature type="domain" description="Amidohydrolase-related" evidence="3">
    <location>
        <begin position="273"/>
        <end position="401"/>
    </location>
</feature>
<evidence type="ECO:0000256" key="2">
    <source>
        <dbReference type="SAM" id="SignalP"/>
    </source>
</evidence>
<protein>
    <submittedName>
        <fullName evidence="4">Amidohydrolase</fullName>
    </submittedName>
</protein>
<feature type="signal peptide" evidence="2">
    <location>
        <begin position="1"/>
        <end position="29"/>
    </location>
</feature>
<evidence type="ECO:0000259" key="3">
    <source>
        <dbReference type="Pfam" id="PF01979"/>
    </source>
</evidence>
<dbReference type="PANTHER" id="PTHR43135">
    <property type="entry name" value="ALPHA-D-RIBOSE 1-METHYLPHOSPHONATE 5-TRIPHOSPHATE DIPHOSPHATASE"/>
    <property type="match status" value="1"/>
</dbReference>
<feature type="coiled-coil region" evidence="1">
    <location>
        <begin position="192"/>
        <end position="222"/>
    </location>
</feature>
<dbReference type="Pfam" id="PF01979">
    <property type="entry name" value="Amidohydro_1"/>
    <property type="match status" value="1"/>
</dbReference>
<dbReference type="Proteomes" id="UP001156870">
    <property type="component" value="Unassembled WGS sequence"/>
</dbReference>
<dbReference type="GO" id="GO:0016810">
    <property type="term" value="F:hydrolase activity, acting on carbon-nitrogen (but not peptide) bonds"/>
    <property type="evidence" value="ECO:0007669"/>
    <property type="project" value="InterPro"/>
</dbReference>
<feature type="chain" id="PRO_5041248469" evidence="2">
    <location>
        <begin position="30"/>
        <end position="429"/>
    </location>
</feature>
<reference evidence="4 5" key="1">
    <citation type="journal article" date="2014" name="Int. J. Syst. Evol. Microbiol.">
        <title>Complete genome sequence of Corynebacterium casei LMG S-19264T (=DSM 44701T), isolated from a smear-ripened cheese.</title>
        <authorList>
            <consortium name="US DOE Joint Genome Institute (JGI-PGF)"/>
            <person name="Walter F."/>
            <person name="Albersmeier A."/>
            <person name="Kalinowski J."/>
            <person name="Ruckert C."/>
        </authorList>
    </citation>
    <scope>NUCLEOTIDE SEQUENCE [LARGE SCALE GENOMIC DNA]</scope>
    <source>
        <strain evidence="4 5">NBRC 110095</strain>
    </source>
</reference>
<dbReference type="Gene3D" id="3.20.20.140">
    <property type="entry name" value="Metal-dependent hydrolases"/>
    <property type="match status" value="1"/>
</dbReference>
<accession>A0AA37T8V3</accession>
<name>A0AA37T8V3_9GAMM</name>
<dbReference type="AlphaFoldDB" id="A0AA37T8V3"/>
<keyword evidence="2" id="KW-0732">Signal</keyword>
<evidence type="ECO:0000256" key="1">
    <source>
        <dbReference type="SAM" id="Coils"/>
    </source>
</evidence>
<comment type="caution">
    <text evidence="4">The sequence shown here is derived from an EMBL/GenBank/DDBJ whole genome shotgun (WGS) entry which is preliminary data.</text>
</comment>
<dbReference type="EMBL" id="BSPD01000062">
    <property type="protein sequence ID" value="GLS26927.1"/>
    <property type="molecule type" value="Genomic_DNA"/>
</dbReference>
<dbReference type="SUPFAM" id="SSF51338">
    <property type="entry name" value="Composite domain of metallo-dependent hydrolases"/>
    <property type="match status" value="1"/>
</dbReference>
<dbReference type="Gene3D" id="2.30.40.10">
    <property type="entry name" value="Urease, subunit C, domain 1"/>
    <property type="match status" value="1"/>
</dbReference>
<dbReference type="InterPro" id="IPR011059">
    <property type="entry name" value="Metal-dep_hydrolase_composite"/>
</dbReference>
<keyword evidence="1" id="KW-0175">Coiled coil</keyword>
<gene>
    <name evidence="4" type="ORF">GCM10007877_26460</name>
</gene>
<keyword evidence="5" id="KW-1185">Reference proteome</keyword>
<evidence type="ECO:0000313" key="4">
    <source>
        <dbReference type="EMBL" id="GLS26927.1"/>
    </source>
</evidence>
<dbReference type="SUPFAM" id="SSF51556">
    <property type="entry name" value="Metallo-dependent hydrolases"/>
    <property type="match status" value="1"/>
</dbReference>
<evidence type="ECO:0000313" key="5">
    <source>
        <dbReference type="Proteomes" id="UP001156870"/>
    </source>
</evidence>
<dbReference type="InterPro" id="IPR032466">
    <property type="entry name" value="Metal_Hydrolase"/>
</dbReference>
<dbReference type="InterPro" id="IPR006680">
    <property type="entry name" value="Amidohydro-rel"/>
</dbReference>
<dbReference type="PANTHER" id="PTHR43135:SF3">
    <property type="entry name" value="ALPHA-D-RIBOSE 1-METHYLPHOSPHONATE 5-TRIPHOSPHATE DIPHOSPHATASE"/>
    <property type="match status" value="1"/>
</dbReference>
<dbReference type="RefSeq" id="WP_232593540.1">
    <property type="nucleotide sequence ID" value="NZ_BSPD01000062.1"/>
</dbReference>
<dbReference type="InterPro" id="IPR051781">
    <property type="entry name" value="Metallo-dep_Hydrolase"/>
</dbReference>
<proteinExistence type="predicted"/>
<organism evidence="4 5">
    <name type="scientific">Marinibactrum halimedae</name>
    <dbReference type="NCBI Taxonomy" id="1444977"/>
    <lineage>
        <taxon>Bacteria</taxon>
        <taxon>Pseudomonadati</taxon>
        <taxon>Pseudomonadota</taxon>
        <taxon>Gammaproteobacteria</taxon>
        <taxon>Cellvibrionales</taxon>
        <taxon>Cellvibrionaceae</taxon>
        <taxon>Marinibactrum</taxon>
    </lineage>
</organism>
<sequence length="429" mass="45884">MTMKRFFSTCRIKRIASYFALATIGTVWATHTPAESIAITNATLYTANNEGTLENATLVFEDGVITSINPDTVVADRTIDGTGKIITPGLIGSLNQLGLVEVSAVASSRDAGEEKSDITFNPGLAYNPSSSAIPYNRKGGVTRSVITPYPSESNPFAGLATTVDLTGELDAKVDERAAVIAHLGAQDKGSRAAKLQQIRNALKEQQQKLAKAAEKKKKNKDKGEPSDKEQLLTALLQNNKPLVIEAYRASDLLALIKLKNDFGLNLIIAGANDAVVVKDALAAAQVPIIMSAMDNLPTNFDALHASLSNAAELEKAGVTVILTVGGYDSAHNLYQLRFDAGNAVANGMSREGALRAITANVATIFNINAGELAVGKQADLVMWSGDPFELSSRVEALWIDGSPYDTESRHDKLRNRYTTSSNMPEAYIK</sequence>